<organism evidence="1 2">
    <name type="scientific">Rubricoccus marinus</name>
    <dbReference type="NCBI Taxonomy" id="716817"/>
    <lineage>
        <taxon>Bacteria</taxon>
        <taxon>Pseudomonadati</taxon>
        <taxon>Rhodothermota</taxon>
        <taxon>Rhodothermia</taxon>
        <taxon>Rhodothermales</taxon>
        <taxon>Rubricoccaceae</taxon>
        <taxon>Rubricoccus</taxon>
    </lineage>
</organism>
<gene>
    <name evidence="1" type="ORF">BSZ36_13380</name>
</gene>
<sequence length="92" mass="9584">MTRDFLIRWSIALVVGLAIAPLAQSFEDRLLFANAGADPIPERTLVRSPDQPRGVLHHYVVPGKVSEDAAGAAGATLSTDASAGGVVMSPTD</sequence>
<name>A0A259U1S3_9BACT</name>
<dbReference type="Proteomes" id="UP000216446">
    <property type="component" value="Unassembled WGS sequence"/>
</dbReference>
<accession>A0A259U1S3</accession>
<keyword evidence="2" id="KW-1185">Reference proteome</keyword>
<protein>
    <submittedName>
        <fullName evidence="1">Uncharacterized protein</fullName>
    </submittedName>
</protein>
<dbReference type="InParanoid" id="A0A259U1S3"/>
<reference evidence="1 2" key="1">
    <citation type="submission" date="2016-11" db="EMBL/GenBank/DDBJ databases">
        <title>Study of marine rhodopsin-containing bacteria.</title>
        <authorList>
            <person name="Yoshizawa S."/>
            <person name="Kumagai Y."/>
            <person name="Kogure K."/>
        </authorList>
    </citation>
    <scope>NUCLEOTIDE SEQUENCE [LARGE SCALE GENOMIC DNA]</scope>
    <source>
        <strain evidence="1 2">SG-29</strain>
    </source>
</reference>
<dbReference type="RefSeq" id="WP_094549758.1">
    <property type="nucleotide sequence ID" value="NZ_MQWB01000001.1"/>
</dbReference>
<comment type="caution">
    <text evidence="1">The sequence shown here is derived from an EMBL/GenBank/DDBJ whole genome shotgun (WGS) entry which is preliminary data.</text>
</comment>
<evidence type="ECO:0000313" key="1">
    <source>
        <dbReference type="EMBL" id="OZC03890.1"/>
    </source>
</evidence>
<evidence type="ECO:0000313" key="2">
    <source>
        <dbReference type="Proteomes" id="UP000216446"/>
    </source>
</evidence>
<proteinExistence type="predicted"/>
<dbReference type="AlphaFoldDB" id="A0A259U1S3"/>
<dbReference type="EMBL" id="MQWB01000001">
    <property type="protein sequence ID" value="OZC03890.1"/>
    <property type="molecule type" value="Genomic_DNA"/>
</dbReference>